<dbReference type="InterPro" id="IPR008928">
    <property type="entry name" value="6-hairpin_glycosidase_sf"/>
</dbReference>
<evidence type="ECO:0000256" key="1">
    <source>
        <dbReference type="ARBA" id="ARBA00022801"/>
    </source>
</evidence>
<dbReference type="Gene3D" id="1.50.10.10">
    <property type="match status" value="1"/>
</dbReference>
<protein>
    <submittedName>
        <fullName evidence="3">Glycoside hydrolase family 105 protein</fullName>
    </submittedName>
</protein>
<sequence>MFGFRRTLVVAQAAVALVIAGCAHAAPTVEAEALQQARRVADWQLNHMDRFDYVSTFQDHTEDPTDWIQATFWAGLGDFADATGDARYSDAVVAHGQANGWGYGDRPRHADDDAIGHAWVWAAAHAEGEERTRRLAPTRARFDPVAAAPSDVPLIFGEERGERACQVRWCWSDAIFMAPPVWAAVSKVTGDPTYWRHADSELQAAVAQLYDAEDHLFYRDSRFIGRTGESGKKVFWSRGNGWSYAGLAKILEALPADDPSRPRYVELFRQMSERIAGLQGAEGYWPISLLDAGGPPETSGTAFFVYGLAWGVNHGVLDQATYGPTVARGWDALERAIQPDGRLGWVQQVGYAPDRVVATDTQLYGVGALLMAASQVSQRQDW</sequence>
<evidence type="ECO:0000313" key="3">
    <source>
        <dbReference type="EMBL" id="MFC5344350.1"/>
    </source>
</evidence>
<dbReference type="Pfam" id="PF07470">
    <property type="entry name" value="Glyco_hydro_88"/>
    <property type="match status" value="1"/>
</dbReference>
<keyword evidence="2" id="KW-0732">Signal</keyword>
<reference evidence="4" key="1">
    <citation type="journal article" date="2019" name="Int. J. Syst. Evol. Microbiol.">
        <title>The Global Catalogue of Microorganisms (GCM) 10K type strain sequencing project: providing services to taxonomists for standard genome sequencing and annotation.</title>
        <authorList>
            <consortium name="The Broad Institute Genomics Platform"/>
            <consortium name="The Broad Institute Genome Sequencing Center for Infectious Disease"/>
            <person name="Wu L."/>
            <person name="Ma J."/>
        </authorList>
    </citation>
    <scope>NUCLEOTIDE SEQUENCE [LARGE SCALE GENOMIC DNA]</scope>
    <source>
        <strain evidence="4">JCM 12125</strain>
    </source>
</reference>
<dbReference type="PANTHER" id="PTHR33886:SF8">
    <property type="entry name" value="UNSATURATED RHAMNOGALACTURONAN HYDROLASE (EUROFUNG)"/>
    <property type="match status" value="1"/>
</dbReference>
<dbReference type="RefSeq" id="WP_374037087.1">
    <property type="nucleotide sequence ID" value="NZ_CP169082.1"/>
</dbReference>
<dbReference type="InterPro" id="IPR052043">
    <property type="entry name" value="PolySaccharide_Degr_Enz"/>
</dbReference>
<feature type="chain" id="PRO_5046635228" evidence="2">
    <location>
        <begin position="26"/>
        <end position="382"/>
    </location>
</feature>
<feature type="signal peptide" evidence="2">
    <location>
        <begin position="1"/>
        <end position="25"/>
    </location>
</feature>
<name>A0ABW0FRL2_9CAUL</name>
<keyword evidence="4" id="KW-1185">Reference proteome</keyword>
<dbReference type="PROSITE" id="PS51257">
    <property type="entry name" value="PROKAR_LIPOPROTEIN"/>
    <property type="match status" value="1"/>
</dbReference>
<comment type="caution">
    <text evidence="3">The sequence shown here is derived from an EMBL/GenBank/DDBJ whole genome shotgun (WGS) entry which is preliminary data.</text>
</comment>
<dbReference type="PANTHER" id="PTHR33886">
    <property type="entry name" value="UNSATURATED RHAMNOGALACTURONAN HYDROLASE (EUROFUNG)"/>
    <property type="match status" value="1"/>
</dbReference>
<organism evidence="3 4">
    <name type="scientific">Brevundimonas staleyi</name>
    <dbReference type="NCBI Taxonomy" id="74326"/>
    <lineage>
        <taxon>Bacteria</taxon>
        <taxon>Pseudomonadati</taxon>
        <taxon>Pseudomonadota</taxon>
        <taxon>Alphaproteobacteria</taxon>
        <taxon>Caulobacterales</taxon>
        <taxon>Caulobacteraceae</taxon>
        <taxon>Brevundimonas</taxon>
    </lineage>
</organism>
<dbReference type="SUPFAM" id="SSF48208">
    <property type="entry name" value="Six-hairpin glycosidases"/>
    <property type="match status" value="1"/>
</dbReference>
<dbReference type="InterPro" id="IPR010905">
    <property type="entry name" value="Glyco_hydro_88"/>
</dbReference>
<dbReference type="Proteomes" id="UP001596152">
    <property type="component" value="Unassembled WGS sequence"/>
</dbReference>
<accession>A0ABW0FRL2</accession>
<dbReference type="EMBL" id="JBHSLF010000020">
    <property type="protein sequence ID" value="MFC5344350.1"/>
    <property type="molecule type" value="Genomic_DNA"/>
</dbReference>
<proteinExistence type="predicted"/>
<dbReference type="InterPro" id="IPR012341">
    <property type="entry name" value="6hp_glycosidase-like_sf"/>
</dbReference>
<keyword evidence="1 3" id="KW-0378">Hydrolase</keyword>
<gene>
    <name evidence="3" type="ORF">ACFPIE_10515</name>
</gene>
<evidence type="ECO:0000256" key="2">
    <source>
        <dbReference type="SAM" id="SignalP"/>
    </source>
</evidence>
<dbReference type="GO" id="GO:0016787">
    <property type="term" value="F:hydrolase activity"/>
    <property type="evidence" value="ECO:0007669"/>
    <property type="project" value="UniProtKB-KW"/>
</dbReference>
<evidence type="ECO:0000313" key="4">
    <source>
        <dbReference type="Proteomes" id="UP001596152"/>
    </source>
</evidence>